<keyword evidence="4" id="KW-0378">Hydrolase</keyword>
<evidence type="ECO:0000256" key="4">
    <source>
        <dbReference type="ARBA" id="ARBA00022801"/>
    </source>
</evidence>
<reference evidence="9 10" key="1">
    <citation type="submission" date="2020-10" db="EMBL/GenBank/DDBJ databases">
        <title>Plant Genome Project.</title>
        <authorList>
            <person name="Zhang R.-G."/>
        </authorList>
    </citation>
    <scope>NUCLEOTIDE SEQUENCE [LARGE SCALE GENOMIC DNA]</scope>
    <source>
        <strain evidence="9">FAFU-HL-1</strain>
        <tissue evidence="9">Leaf</tissue>
    </source>
</reference>
<protein>
    <recommendedName>
        <fullName evidence="3">glucan endo-1,3-beta-D-glucosidase</fullName>
        <ecNumber evidence="3">3.2.1.39</ecNumber>
    </recommendedName>
    <alternativeName>
        <fullName evidence="6">(1-&gt;3)-beta-glucan endohydrolase</fullName>
    </alternativeName>
    <alternativeName>
        <fullName evidence="7">Beta-1,3-endoglucanase</fullName>
    </alternativeName>
</protein>
<evidence type="ECO:0000256" key="2">
    <source>
        <dbReference type="ARBA" id="ARBA00008773"/>
    </source>
</evidence>
<evidence type="ECO:0000256" key="7">
    <source>
        <dbReference type="ARBA" id="ARBA00033417"/>
    </source>
</evidence>
<accession>A0A835JV88</accession>
<gene>
    <name evidence="9" type="ORF">SADUNF_Sadunf09G0039000</name>
</gene>
<evidence type="ECO:0000256" key="6">
    <source>
        <dbReference type="ARBA" id="ARBA00033335"/>
    </source>
</evidence>
<keyword evidence="5" id="KW-0326">Glycosidase</keyword>
<evidence type="ECO:0000256" key="5">
    <source>
        <dbReference type="ARBA" id="ARBA00023295"/>
    </source>
</evidence>
<dbReference type="Pfam" id="PF00332">
    <property type="entry name" value="Glyco_hydro_17"/>
    <property type="match status" value="1"/>
</dbReference>
<dbReference type="GO" id="GO:0042973">
    <property type="term" value="F:glucan endo-1,3-beta-D-glucosidase activity"/>
    <property type="evidence" value="ECO:0007669"/>
    <property type="project" value="UniProtKB-EC"/>
</dbReference>
<comment type="similarity">
    <text evidence="2 8">Belongs to the glycosyl hydrolase 17 family.</text>
</comment>
<evidence type="ECO:0000313" key="10">
    <source>
        <dbReference type="Proteomes" id="UP000657918"/>
    </source>
</evidence>
<dbReference type="PANTHER" id="PTHR32227">
    <property type="entry name" value="GLUCAN ENDO-1,3-BETA-GLUCOSIDASE BG1-RELATED-RELATED"/>
    <property type="match status" value="1"/>
</dbReference>
<evidence type="ECO:0000256" key="3">
    <source>
        <dbReference type="ARBA" id="ARBA00012780"/>
    </source>
</evidence>
<evidence type="ECO:0000256" key="1">
    <source>
        <dbReference type="ARBA" id="ARBA00000382"/>
    </source>
</evidence>
<dbReference type="InterPro" id="IPR044965">
    <property type="entry name" value="Glyco_hydro_17_plant"/>
</dbReference>
<comment type="catalytic activity">
    <reaction evidence="1">
        <text>Hydrolysis of (1-&gt;3)-beta-D-glucosidic linkages in (1-&gt;3)-beta-D-glucans.</text>
        <dbReference type="EC" id="3.2.1.39"/>
    </reaction>
</comment>
<dbReference type="InterPro" id="IPR000490">
    <property type="entry name" value="Glyco_hydro_17"/>
</dbReference>
<organism evidence="9 10">
    <name type="scientific">Salix dunnii</name>
    <dbReference type="NCBI Taxonomy" id="1413687"/>
    <lineage>
        <taxon>Eukaryota</taxon>
        <taxon>Viridiplantae</taxon>
        <taxon>Streptophyta</taxon>
        <taxon>Embryophyta</taxon>
        <taxon>Tracheophyta</taxon>
        <taxon>Spermatophyta</taxon>
        <taxon>Magnoliopsida</taxon>
        <taxon>eudicotyledons</taxon>
        <taxon>Gunneridae</taxon>
        <taxon>Pentapetalae</taxon>
        <taxon>rosids</taxon>
        <taxon>fabids</taxon>
        <taxon>Malpighiales</taxon>
        <taxon>Salicaceae</taxon>
        <taxon>Saliceae</taxon>
        <taxon>Salix</taxon>
    </lineage>
</organism>
<dbReference type="Gene3D" id="3.20.20.80">
    <property type="entry name" value="Glycosidases"/>
    <property type="match status" value="2"/>
</dbReference>
<proteinExistence type="inferred from homology"/>
<dbReference type="AlphaFoldDB" id="A0A835JV88"/>
<evidence type="ECO:0000256" key="8">
    <source>
        <dbReference type="RuleBase" id="RU004335"/>
    </source>
</evidence>
<dbReference type="SUPFAM" id="SSF51445">
    <property type="entry name" value="(Trans)glycosidases"/>
    <property type="match status" value="1"/>
</dbReference>
<dbReference type="EC" id="3.2.1.39" evidence="3"/>
<name>A0A835JV88_9ROSI</name>
<comment type="caution">
    <text evidence="9">The sequence shown here is derived from an EMBL/GenBank/DDBJ whole genome shotgun (WGS) entry which is preliminary data.</text>
</comment>
<dbReference type="Proteomes" id="UP000657918">
    <property type="component" value="Unassembled WGS sequence"/>
</dbReference>
<dbReference type="GO" id="GO:0005975">
    <property type="term" value="P:carbohydrate metabolic process"/>
    <property type="evidence" value="ECO:0007669"/>
    <property type="project" value="InterPro"/>
</dbReference>
<dbReference type="EMBL" id="JADGMS010000009">
    <property type="protein sequence ID" value="KAF9675504.1"/>
    <property type="molecule type" value="Genomic_DNA"/>
</dbReference>
<dbReference type="InterPro" id="IPR017853">
    <property type="entry name" value="GH"/>
</dbReference>
<keyword evidence="10" id="KW-1185">Reference proteome</keyword>
<evidence type="ECO:0000313" key="9">
    <source>
        <dbReference type="EMBL" id="KAF9675504.1"/>
    </source>
</evidence>
<sequence>MTRNYEHQVSNEILVDVSNENIEALANAAIAAAWVRRNIKDYWPDVKFKYFAVDNEIKGSQIKVSVVIDTNLLGVFDPPSAGVFKESEKSCMEPGISFLSCSQCSQPVSHALFTEQNVIVHDGQYSYKNPFDALMGAIDSALEKQEGAV</sequence>